<evidence type="ECO:0000259" key="6">
    <source>
        <dbReference type="PROSITE" id="PS50002"/>
    </source>
</evidence>
<dbReference type="InterPro" id="IPR004148">
    <property type="entry name" value="BAR_dom"/>
</dbReference>
<dbReference type="SMART" id="SM00721">
    <property type="entry name" value="BAR"/>
    <property type="match status" value="1"/>
</dbReference>
<evidence type="ECO:0000256" key="2">
    <source>
        <dbReference type="ARBA" id="ARBA00022443"/>
    </source>
</evidence>
<accession>A0ABM1BCN1</accession>
<feature type="region of interest" description="Disordered" evidence="5">
    <location>
        <begin position="271"/>
        <end position="335"/>
    </location>
</feature>
<dbReference type="GeneID" id="106463785"/>
<dbReference type="Pfam" id="PF03114">
    <property type="entry name" value="BAR"/>
    <property type="match status" value="1"/>
</dbReference>
<feature type="region of interest" description="Disordered" evidence="5">
    <location>
        <begin position="216"/>
        <end position="245"/>
    </location>
</feature>
<gene>
    <name evidence="9" type="primary">LOC106463785</name>
</gene>
<keyword evidence="3" id="KW-0963">Cytoplasm</keyword>
<feature type="compositionally biased region" description="Basic and acidic residues" evidence="5">
    <location>
        <begin position="298"/>
        <end position="330"/>
    </location>
</feature>
<evidence type="ECO:0000256" key="5">
    <source>
        <dbReference type="SAM" id="MobiDB-lite"/>
    </source>
</evidence>
<evidence type="ECO:0000313" key="9">
    <source>
        <dbReference type="RefSeq" id="XP_013779308.1"/>
    </source>
</evidence>
<dbReference type="Pfam" id="PF14604">
    <property type="entry name" value="SH3_9"/>
    <property type="match status" value="1"/>
</dbReference>
<dbReference type="SMART" id="SM00326">
    <property type="entry name" value="SH3"/>
    <property type="match status" value="1"/>
</dbReference>
<dbReference type="SUPFAM" id="SSF103657">
    <property type="entry name" value="BAR/IMD domain-like"/>
    <property type="match status" value="1"/>
</dbReference>
<dbReference type="PANTHER" id="PTHR46514">
    <property type="entry name" value="AMPHIPHYSIN"/>
    <property type="match status" value="1"/>
</dbReference>
<dbReference type="PROSITE" id="PS50002">
    <property type="entry name" value="SH3"/>
    <property type="match status" value="1"/>
</dbReference>
<feature type="non-terminal residue" evidence="9">
    <location>
        <position position="1"/>
    </location>
</feature>
<evidence type="ECO:0000256" key="3">
    <source>
        <dbReference type="ARBA" id="ARBA00022490"/>
    </source>
</evidence>
<proteinExistence type="predicted"/>
<dbReference type="Gene3D" id="2.30.30.40">
    <property type="entry name" value="SH3 Domains"/>
    <property type="match status" value="1"/>
</dbReference>
<dbReference type="InterPro" id="IPR003005">
    <property type="entry name" value="Amphiphysin"/>
</dbReference>
<dbReference type="PANTHER" id="PTHR46514:SF3">
    <property type="entry name" value="AMPHIPHYSIN"/>
    <property type="match status" value="1"/>
</dbReference>
<comment type="subcellular location">
    <subcellularLocation>
        <location evidence="1">Cytoplasm</location>
    </subcellularLocation>
</comment>
<protein>
    <submittedName>
        <fullName evidence="9">Amphiphysin-like</fullName>
    </submittedName>
</protein>
<dbReference type="RefSeq" id="XP_013779308.1">
    <property type="nucleotide sequence ID" value="XM_013923854.2"/>
</dbReference>
<dbReference type="InterPro" id="IPR001452">
    <property type="entry name" value="SH3_domain"/>
</dbReference>
<evidence type="ECO:0000313" key="8">
    <source>
        <dbReference type="Proteomes" id="UP000694941"/>
    </source>
</evidence>
<evidence type="ECO:0000259" key="7">
    <source>
        <dbReference type="PROSITE" id="PS51021"/>
    </source>
</evidence>
<dbReference type="PRINTS" id="PR01251">
    <property type="entry name" value="AMPHIPHYSIN"/>
</dbReference>
<evidence type="ECO:0000256" key="4">
    <source>
        <dbReference type="PROSITE-ProRule" id="PRU00192"/>
    </source>
</evidence>
<dbReference type="Gene3D" id="1.20.1270.60">
    <property type="entry name" value="Arfaptin homology (AH) domain/BAR domain"/>
    <property type="match status" value="1"/>
</dbReference>
<dbReference type="InterPro" id="IPR027267">
    <property type="entry name" value="AH/BAR_dom_sf"/>
</dbReference>
<dbReference type="SUPFAM" id="SSF50044">
    <property type="entry name" value="SH3-domain"/>
    <property type="match status" value="1"/>
</dbReference>
<sequence length="406" mass="46341">LLQNLGKADKTTDELFDTYVNNFNKQQNSANKLHKEFKSYLITVRAMQISSKNLMDTLSEMYEQEWIGHEQVPVQAQKLESMVEDFCHKLNDQVTVPLATYMNQFPDVRAKIAKRGRKMVDYDSARHNLETLLNASKKRDEVKITKAKEQLDESKSLYESLNKELHEELPALYDSRIPFLVSNLQTYFSTEAVFHTENAKVFINLSNLMGELAEENQKGGYSSRQPNLRTSLSDSPSFEHSETNVSERNNHVITNGGIEMPVTPTKSELNDSMNEEVGDHLNSPSADSNRKLVNKIPSDTEKEIKVEDTQRENHTEDEKVKTSNHGDVEIPRGASTTNLPPGVYYRVQATYKYTAEDVDELSFEANELINVVAYDDPEEQEEGWLMGIRETTMEKGIFPANFTRPV</sequence>
<keyword evidence="8" id="KW-1185">Reference proteome</keyword>
<dbReference type="InterPro" id="IPR036028">
    <property type="entry name" value="SH3-like_dom_sf"/>
</dbReference>
<name>A0ABM1BCN1_LIMPO</name>
<keyword evidence="2 4" id="KW-0728">SH3 domain</keyword>
<evidence type="ECO:0000256" key="1">
    <source>
        <dbReference type="ARBA" id="ARBA00004496"/>
    </source>
</evidence>
<feature type="domain" description="BAR" evidence="7">
    <location>
        <begin position="1"/>
        <end position="218"/>
    </location>
</feature>
<dbReference type="CDD" id="cd11790">
    <property type="entry name" value="SH3_Amphiphysin"/>
    <property type="match status" value="1"/>
</dbReference>
<feature type="domain" description="SH3" evidence="6">
    <location>
        <begin position="342"/>
        <end position="406"/>
    </location>
</feature>
<dbReference type="PROSITE" id="PS51021">
    <property type="entry name" value="BAR"/>
    <property type="match status" value="1"/>
</dbReference>
<dbReference type="Proteomes" id="UP000694941">
    <property type="component" value="Unplaced"/>
</dbReference>
<feature type="compositionally biased region" description="Polar residues" evidence="5">
    <location>
        <begin position="219"/>
        <end position="236"/>
    </location>
</feature>
<reference evidence="9" key="1">
    <citation type="submission" date="2025-08" db="UniProtKB">
        <authorList>
            <consortium name="RefSeq"/>
        </authorList>
    </citation>
    <scope>IDENTIFICATION</scope>
    <source>
        <tissue evidence="9">Muscle</tissue>
    </source>
</reference>
<organism evidence="8 9">
    <name type="scientific">Limulus polyphemus</name>
    <name type="common">Atlantic horseshoe crab</name>
    <dbReference type="NCBI Taxonomy" id="6850"/>
    <lineage>
        <taxon>Eukaryota</taxon>
        <taxon>Metazoa</taxon>
        <taxon>Ecdysozoa</taxon>
        <taxon>Arthropoda</taxon>
        <taxon>Chelicerata</taxon>
        <taxon>Merostomata</taxon>
        <taxon>Xiphosura</taxon>
        <taxon>Limulidae</taxon>
        <taxon>Limulus</taxon>
    </lineage>
</organism>